<proteinExistence type="inferred from homology"/>
<accession>A0A6A4X897</accession>
<dbReference type="EMBL" id="VIIS01000251">
    <property type="protein sequence ID" value="KAF0311248.1"/>
    <property type="molecule type" value="Genomic_DNA"/>
</dbReference>
<comment type="subcellular location">
    <subcellularLocation>
        <location evidence="1 7">Membrane</location>
        <topology evidence="1 7">Peripheral membrane protein</topology>
    </subcellularLocation>
</comment>
<dbReference type="OrthoDB" id="9984275at2759"/>
<dbReference type="PANTHER" id="PTHR13768">
    <property type="entry name" value="SOLUBLE NSF ATTACHMENT PROTEIN SNAP"/>
    <property type="match status" value="1"/>
</dbReference>
<dbReference type="InterPro" id="IPR011990">
    <property type="entry name" value="TPR-like_helical_dom_sf"/>
</dbReference>
<protein>
    <submittedName>
        <fullName evidence="8">Alpha-soluble NSF attachment protein</fullName>
    </submittedName>
</protein>
<keyword evidence="4 7" id="KW-0931">ER-Golgi transport</keyword>
<evidence type="ECO:0000256" key="4">
    <source>
        <dbReference type="ARBA" id="ARBA00022892"/>
    </source>
</evidence>
<gene>
    <name evidence="8" type="primary">Napa</name>
    <name evidence="8" type="ORF">FJT64_017923</name>
</gene>
<comment type="function">
    <text evidence="7">Required for vesicular transport between the endoplasmic reticulum and the Golgi apparatus.</text>
</comment>
<dbReference type="InterPro" id="IPR000744">
    <property type="entry name" value="NSF_attach"/>
</dbReference>
<evidence type="ECO:0000256" key="2">
    <source>
        <dbReference type="ARBA" id="ARBA00010050"/>
    </source>
</evidence>
<dbReference type="FunFam" id="1.25.40.10:FF:000049">
    <property type="entry name" value="Alpha-soluble NSF attachment protein-like"/>
    <property type="match status" value="1"/>
</dbReference>
<organism evidence="8 9">
    <name type="scientific">Amphibalanus amphitrite</name>
    <name type="common">Striped barnacle</name>
    <name type="synonym">Balanus amphitrite</name>
    <dbReference type="NCBI Taxonomy" id="1232801"/>
    <lineage>
        <taxon>Eukaryota</taxon>
        <taxon>Metazoa</taxon>
        <taxon>Ecdysozoa</taxon>
        <taxon>Arthropoda</taxon>
        <taxon>Crustacea</taxon>
        <taxon>Multicrustacea</taxon>
        <taxon>Cirripedia</taxon>
        <taxon>Thoracica</taxon>
        <taxon>Thoracicalcarea</taxon>
        <taxon>Balanomorpha</taxon>
        <taxon>Balanoidea</taxon>
        <taxon>Balanidae</taxon>
        <taxon>Amphibalaninae</taxon>
        <taxon>Amphibalanus</taxon>
    </lineage>
</organism>
<keyword evidence="6 7" id="KW-0472">Membrane</keyword>
<dbReference type="Proteomes" id="UP000440578">
    <property type="component" value="Unassembled WGS sequence"/>
</dbReference>
<keyword evidence="3 7" id="KW-0813">Transport</keyword>
<dbReference type="GO" id="GO:0006886">
    <property type="term" value="P:intracellular protein transport"/>
    <property type="evidence" value="ECO:0007669"/>
    <property type="project" value="UniProtKB-UniRule"/>
</dbReference>
<evidence type="ECO:0000256" key="3">
    <source>
        <dbReference type="ARBA" id="ARBA00022448"/>
    </source>
</evidence>
<dbReference type="Pfam" id="PF14938">
    <property type="entry name" value="SNAP"/>
    <property type="match status" value="1"/>
</dbReference>
<keyword evidence="9" id="KW-1185">Reference proteome</keyword>
<dbReference type="GO" id="GO:0005774">
    <property type="term" value="C:vacuolar membrane"/>
    <property type="evidence" value="ECO:0007669"/>
    <property type="project" value="TreeGrafter"/>
</dbReference>
<keyword evidence="5 7" id="KW-0653">Protein transport</keyword>
<evidence type="ECO:0000313" key="9">
    <source>
        <dbReference type="Proteomes" id="UP000440578"/>
    </source>
</evidence>
<dbReference type="GO" id="GO:0019905">
    <property type="term" value="F:syntaxin binding"/>
    <property type="evidence" value="ECO:0007669"/>
    <property type="project" value="TreeGrafter"/>
</dbReference>
<reference evidence="8 9" key="1">
    <citation type="submission" date="2019-07" db="EMBL/GenBank/DDBJ databases">
        <title>Draft genome assembly of a fouling barnacle, Amphibalanus amphitrite (Darwin, 1854): The first reference genome for Thecostraca.</title>
        <authorList>
            <person name="Kim W."/>
        </authorList>
    </citation>
    <scope>NUCLEOTIDE SEQUENCE [LARGE SCALE GENOMIC DNA]</scope>
    <source>
        <strain evidence="8">SNU_AA5</strain>
        <tissue evidence="8">Soma without cirri and trophi</tissue>
    </source>
</reference>
<dbReference type="SUPFAM" id="SSF48452">
    <property type="entry name" value="TPR-like"/>
    <property type="match status" value="1"/>
</dbReference>
<dbReference type="CDD" id="cd15832">
    <property type="entry name" value="SNAP"/>
    <property type="match status" value="1"/>
</dbReference>
<dbReference type="PANTHER" id="PTHR13768:SF8">
    <property type="entry name" value="ALPHA-SOLUBLE NSF ATTACHMENT PROTEIN"/>
    <property type="match status" value="1"/>
</dbReference>
<sequence length="263" mass="29926">MTHSGGSKVEEASEMYHRAANMFKMSKNWSKAGDAFCEVANLSLKNQNRHDAATNFVDAANCYKKAAPTEAVTTLMKAIDIFTDMGRFTVAAKHHQTIAEIYETEKVDLEKCIKHYEKAADFFRGEESTSSANKCQLKVAQYAAEMKDYEKAISIYDQVAATSLESSLLKYSAKDYFFRALLCHLCIDVINANNALARYQEMYPAFQDSRECKLIKSISTHLEEENVDAFTETVTEYDSISRLDQWTTMMLNRIKKTIQEDLK</sequence>
<evidence type="ECO:0000256" key="1">
    <source>
        <dbReference type="ARBA" id="ARBA00004170"/>
    </source>
</evidence>
<evidence type="ECO:0000256" key="6">
    <source>
        <dbReference type="ARBA" id="ARBA00023136"/>
    </source>
</evidence>
<dbReference type="GO" id="GO:0035494">
    <property type="term" value="P:SNARE complex disassembly"/>
    <property type="evidence" value="ECO:0007669"/>
    <property type="project" value="TreeGrafter"/>
</dbReference>
<evidence type="ECO:0000256" key="7">
    <source>
        <dbReference type="RuleBase" id="RU367013"/>
    </source>
</evidence>
<comment type="similarity">
    <text evidence="2 7">Belongs to the SNAP family.</text>
</comment>
<name>A0A6A4X897_AMPAM</name>
<evidence type="ECO:0000313" key="8">
    <source>
        <dbReference type="EMBL" id="KAF0311248.1"/>
    </source>
</evidence>
<evidence type="ECO:0000256" key="5">
    <source>
        <dbReference type="ARBA" id="ARBA00022927"/>
    </source>
</evidence>
<dbReference type="AlphaFoldDB" id="A0A6A4X897"/>
<dbReference type="PRINTS" id="PR00448">
    <property type="entry name" value="NSFATTACHMNT"/>
</dbReference>
<dbReference type="GO" id="GO:0031201">
    <property type="term" value="C:SNARE complex"/>
    <property type="evidence" value="ECO:0007669"/>
    <property type="project" value="TreeGrafter"/>
</dbReference>
<comment type="caution">
    <text evidence="8">The sequence shown here is derived from an EMBL/GenBank/DDBJ whole genome shotgun (WGS) entry which is preliminary data.</text>
</comment>
<dbReference type="Gene3D" id="1.25.40.10">
    <property type="entry name" value="Tetratricopeptide repeat domain"/>
    <property type="match status" value="1"/>
</dbReference>
<dbReference type="GO" id="GO:0005483">
    <property type="term" value="F:soluble NSF attachment protein activity"/>
    <property type="evidence" value="ECO:0007669"/>
    <property type="project" value="UniProtKB-ARBA"/>
</dbReference>